<reference evidence="1 2" key="1">
    <citation type="journal article" date="2024" name="Plant J.">
        <title>Genome sequences and population genomics reveal climatic adaptation and genomic divergence between two closely related sweetgum species.</title>
        <authorList>
            <person name="Xu W.Q."/>
            <person name="Ren C.Q."/>
            <person name="Zhang X.Y."/>
            <person name="Comes H.P."/>
            <person name="Liu X.H."/>
            <person name="Li Y.G."/>
            <person name="Kettle C.J."/>
            <person name="Jalonen R."/>
            <person name="Gaisberger H."/>
            <person name="Ma Y.Z."/>
            <person name="Qiu Y.X."/>
        </authorList>
    </citation>
    <scope>NUCLEOTIDE SEQUENCE [LARGE SCALE GENOMIC DNA]</scope>
    <source>
        <strain evidence="1">Hangzhou</strain>
    </source>
</reference>
<sequence>MGNRFALRRPSWCSCARAAAMAKQQKVLRVVKTDGKILEFSVPILVKDLLVKFSGLGVGVSKEASQHLPLNHKLKTGKIYYLLPLASPAGAIDPAGISSMDNPEQTCGSKRIKVVITKQQLKELMSKQVISLEEVLSGLEKTACSMVSSTNWKPKLESIAEGSE</sequence>
<name>A0AAP0X418_LIQFO</name>
<dbReference type="InterPro" id="IPR025322">
    <property type="entry name" value="PADRE_dom"/>
</dbReference>
<organism evidence="1 2">
    <name type="scientific">Liquidambar formosana</name>
    <name type="common">Formosan gum</name>
    <dbReference type="NCBI Taxonomy" id="63359"/>
    <lineage>
        <taxon>Eukaryota</taxon>
        <taxon>Viridiplantae</taxon>
        <taxon>Streptophyta</taxon>
        <taxon>Embryophyta</taxon>
        <taxon>Tracheophyta</taxon>
        <taxon>Spermatophyta</taxon>
        <taxon>Magnoliopsida</taxon>
        <taxon>eudicotyledons</taxon>
        <taxon>Gunneridae</taxon>
        <taxon>Pentapetalae</taxon>
        <taxon>Saxifragales</taxon>
        <taxon>Altingiaceae</taxon>
        <taxon>Liquidambar</taxon>
    </lineage>
</organism>
<dbReference type="PANTHER" id="PTHR33148">
    <property type="entry name" value="PLASTID MOVEMENT IMPAIRED PROTEIN-RELATED"/>
    <property type="match status" value="1"/>
</dbReference>
<accession>A0AAP0X418</accession>
<protein>
    <submittedName>
        <fullName evidence="1">Uncharacterized protein</fullName>
    </submittedName>
</protein>
<dbReference type="Proteomes" id="UP001415857">
    <property type="component" value="Unassembled WGS sequence"/>
</dbReference>
<evidence type="ECO:0000313" key="2">
    <source>
        <dbReference type="Proteomes" id="UP001415857"/>
    </source>
</evidence>
<proteinExistence type="predicted"/>
<dbReference type="EMBL" id="JBBPBK010000001">
    <property type="protein sequence ID" value="KAK9292569.1"/>
    <property type="molecule type" value="Genomic_DNA"/>
</dbReference>
<dbReference type="PANTHER" id="PTHR33148:SF2">
    <property type="entry name" value="DUF4228 DOMAIN-CONTAINING PROTEIN"/>
    <property type="match status" value="1"/>
</dbReference>
<keyword evidence="2" id="KW-1185">Reference proteome</keyword>
<comment type="caution">
    <text evidence="1">The sequence shown here is derived from an EMBL/GenBank/DDBJ whole genome shotgun (WGS) entry which is preliminary data.</text>
</comment>
<dbReference type="Pfam" id="PF14009">
    <property type="entry name" value="PADRE"/>
    <property type="match status" value="1"/>
</dbReference>
<gene>
    <name evidence="1" type="ORF">L1049_020543</name>
</gene>
<evidence type="ECO:0000313" key="1">
    <source>
        <dbReference type="EMBL" id="KAK9292569.1"/>
    </source>
</evidence>
<dbReference type="AlphaFoldDB" id="A0AAP0X418"/>